<dbReference type="CDD" id="cd03357">
    <property type="entry name" value="LbH_MAT_GAT"/>
    <property type="match status" value="1"/>
</dbReference>
<dbReference type="InterPro" id="IPR024688">
    <property type="entry name" value="Mac_dom"/>
</dbReference>
<protein>
    <submittedName>
        <fullName evidence="4">Sugar O-acetyltransferase</fullName>
    </submittedName>
</protein>
<sequence length="185" mass="19984">MTEFEKMQRGLPYCPADEELTLFRYAARRLCQQFNRLDPEDAASLAVVTTKLFARIGDNVEIDAPFFCHYGMNIHLGNNVSVGPNCTILDGAHVSIGDNVSIGPNVGIYTTRHRVLPRDIARGECESSQDVIIGNNVIIEGNTVIKAGTAIGEGVVIEAGSVVDTDIEPFSIVAGNPAAVVRRLQ</sequence>
<dbReference type="GO" id="GO:0016407">
    <property type="term" value="F:acetyltransferase activity"/>
    <property type="evidence" value="ECO:0007669"/>
    <property type="project" value="InterPro"/>
</dbReference>
<dbReference type="EMBL" id="CP114588">
    <property type="protein sequence ID" value="WBA09766.1"/>
    <property type="molecule type" value="Genomic_DNA"/>
</dbReference>
<dbReference type="Proteomes" id="UP001164748">
    <property type="component" value="Chromosome"/>
</dbReference>
<dbReference type="GO" id="GO:0008374">
    <property type="term" value="F:O-acyltransferase activity"/>
    <property type="evidence" value="ECO:0007669"/>
    <property type="project" value="TreeGrafter"/>
</dbReference>
<dbReference type="Pfam" id="PF00132">
    <property type="entry name" value="Hexapep"/>
    <property type="match status" value="1"/>
</dbReference>
<dbReference type="InterPro" id="IPR011004">
    <property type="entry name" value="Trimer_LpxA-like_sf"/>
</dbReference>
<dbReference type="InterPro" id="IPR001451">
    <property type="entry name" value="Hexapep"/>
</dbReference>
<keyword evidence="2" id="KW-0808">Transferase</keyword>
<dbReference type="SMART" id="SM01266">
    <property type="entry name" value="Mac"/>
    <property type="match status" value="1"/>
</dbReference>
<dbReference type="Gene3D" id="2.160.10.10">
    <property type="entry name" value="Hexapeptide repeat proteins"/>
    <property type="match status" value="1"/>
</dbReference>
<evidence type="ECO:0000256" key="2">
    <source>
        <dbReference type="ARBA" id="ARBA00022679"/>
    </source>
</evidence>
<evidence type="ECO:0000313" key="4">
    <source>
        <dbReference type="EMBL" id="WBA09766.1"/>
    </source>
</evidence>
<dbReference type="Pfam" id="PF12464">
    <property type="entry name" value="Mac"/>
    <property type="match status" value="1"/>
</dbReference>
<accession>A0AA47KMS3</accession>
<feature type="domain" description="Maltose/galactoside acetyltransferase" evidence="3">
    <location>
        <begin position="4"/>
        <end position="58"/>
    </location>
</feature>
<name>A0AA47KMS3_9GAMM</name>
<dbReference type="AlphaFoldDB" id="A0AA47KMS3"/>
<dbReference type="PANTHER" id="PTHR23416">
    <property type="entry name" value="SIALIC ACID SYNTHASE-RELATED"/>
    <property type="match status" value="1"/>
</dbReference>
<gene>
    <name evidence="4" type="ORF">N8M53_06105</name>
</gene>
<dbReference type="SUPFAM" id="SSF51161">
    <property type="entry name" value="Trimeric LpxA-like enzymes"/>
    <property type="match status" value="1"/>
</dbReference>
<evidence type="ECO:0000259" key="3">
    <source>
        <dbReference type="SMART" id="SM01266"/>
    </source>
</evidence>
<dbReference type="RefSeq" id="WP_269579868.1">
    <property type="nucleotide sequence ID" value="NZ_CP114588.1"/>
</dbReference>
<reference evidence="4" key="1">
    <citation type="submission" date="2022-09" db="EMBL/GenBank/DDBJ databases">
        <authorList>
            <person name="Li Z.-J."/>
        </authorList>
    </citation>
    <scope>NUCLEOTIDE SEQUENCE</scope>
    <source>
        <strain evidence="4">TGB11</strain>
    </source>
</reference>
<dbReference type="PANTHER" id="PTHR23416:SF23">
    <property type="entry name" value="ACETYLTRANSFERASE C18B11.09C-RELATED"/>
    <property type="match status" value="1"/>
</dbReference>
<evidence type="ECO:0000256" key="1">
    <source>
        <dbReference type="ARBA" id="ARBA00007274"/>
    </source>
</evidence>
<evidence type="ECO:0000313" key="5">
    <source>
        <dbReference type="Proteomes" id="UP001164748"/>
    </source>
</evidence>
<proteinExistence type="inferred from homology"/>
<comment type="similarity">
    <text evidence="1">Belongs to the transferase hexapeptide repeat family.</text>
</comment>
<dbReference type="InterPro" id="IPR051159">
    <property type="entry name" value="Hexapeptide_acetyltransf"/>
</dbReference>
<organism evidence="4 5">
    <name type="scientific">Salinivibrio kushneri</name>
    <dbReference type="NCBI Taxonomy" id="1908198"/>
    <lineage>
        <taxon>Bacteria</taxon>
        <taxon>Pseudomonadati</taxon>
        <taxon>Pseudomonadota</taxon>
        <taxon>Gammaproteobacteria</taxon>
        <taxon>Vibrionales</taxon>
        <taxon>Vibrionaceae</taxon>
        <taxon>Salinivibrio</taxon>
    </lineage>
</organism>